<protein>
    <submittedName>
        <fullName evidence="1">Uncharacterized protein</fullName>
    </submittedName>
</protein>
<name>A0ABQ7VA04_SOLTU</name>
<dbReference type="EMBL" id="JAIVGD010000013">
    <property type="protein sequence ID" value="KAH0760908.1"/>
    <property type="molecule type" value="Genomic_DNA"/>
</dbReference>
<evidence type="ECO:0000313" key="2">
    <source>
        <dbReference type="Proteomes" id="UP000826656"/>
    </source>
</evidence>
<comment type="caution">
    <text evidence="1">The sequence shown here is derived from an EMBL/GenBank/DDBJ whole genome shotgun (WGS) entry which is preliminary data.</text>
</comment>
<proteinExistence type="predicted"/>
<sequence length="106" mass="12092">MGARDRFIRPWARRGVISWLQGLRRGLVLCCRYKLERDIEEEDKKNAEYCLLATAFPSASACFRELNRWNLTRNVVDMNVGAGYVNVKLGFFSAAGMGRVMSERVG</sequence>
<accession>A0ABQ7VA04</accession>
<dbReference type="Proteomes" id="UP000826656">
    <property type="component" value="Unassembled WGS sequence"/>
</dbReference>
<gene>
    <name evidence="1" type="ORF">KY290_016981</name>
</gene>
<keyword evidence="2" id="KW-1185">Reference proteome</keyword>
<organism evidence="1 2">
    <name type="scientific">Solanum tuberosum</name>
    <name type="common">Potato</name>
    <dbReference type="NCBI Taxonomy" id="4113"/>
    <lineage>
        <taxon>Eukaryota</taxon>
        <taxon>Viridiplantae</taxon>
        <taxon>Streptophyta</taxon>
        <taxon>Embryophyta</taxon>
        <taxon>Tracheophyta</taxon>
        <taxon>Spermatophyta</taxon>
        <taxon>Magnoliopsida</taxon>
        <taxon>eudicotyledons</taxon>
        <taxon>Gunneridae</taxon>
        <taxon>Pentapetalae</taxon>
        <taxon>asterids</taxon>
        <taxon>lamiids</taxon>
        <taxon>Solanales</taxon>
        <taxon>Solanaceae</taxon>
        <taxon>Solanoideae</taxon>
        <taxon>Solaneae</taxon>
        <taxon>Solanum</taxon>
    </lineage>
</organism>
<reference evidence="1 2" key="1">
    <citation type="journal article" date="2021" name="bioRxiv">
        <title>Chromosome-scale and haplotype-resolved genome assembly of a tetraploid potato cultivar.</title>
        <authorList>
            <person name="Sun H."/>
            <person name="Jiao W.-B."/>
            <person name="Krause K."/>
            <person name="Campoy J.A."/>
            <person name="Goel M."/>
            <person name="Folz-Donahue K."/>
            <person name="Kukat C."/>
            <person name="Huettel B."/>
            <person name="Schneeberger K."/>
        </authorList>
    </citation>
    <scope>NUCLEOTIDE SEQUENCE [LARGE SCALE GENOMIC DNA]</scope>
    <source>
        <strain evidence="1">SolTubOtavaFocal</strain>
        <tissue evidence="1">Leaves</tissue>
    </source>
</reference>
<evidence type="ECO:0000313" key="1">
    <source>
        <dbReference type="EMBL" id="KAH0760908.1"/>
    </source>
</evidence>